<dbReference type="InterPro" id="IPR036291">
    <property type="entry name" value="NAD(P)-bd_dom_sf"/>
</dbReference>
<evidence type="ECO:0000256" key="2">
    <source>
        <dbReference type="ARBA" id="ARBA00023002"/>
    </source>
</evidence>
<accession>A0A4V2XQW4</accession>
<dbReference type="InterPro" id="IPR002347">
    <property type="entry name" value="SDR_fam"/>
</dbReference>
<dbReference type="EMBL" id="SMKA01000090">
    <property type="protein sequence ID" value="TDC27685.1"/>
    <property type="molecule type" value="Genomic_DNA"/>
</dbReference>
<evidence type="ECO:0000256" key="1">
    <source>
        <dbReference type="ARBA" id="ARBA00006484"/>
    </source>
</evidence>
<reference evidence="4 5" key="1">
    <citation type="submission" date="2019-03" db="EMBL/GenBank/DDBJ databases">
        <title>Draft genome sequences of novel Actinobacteria.</title>
        <authorList>
            <person name="Sahin N."/>
            <person name="Ay H."/>
            <person name="Saygin H."/>
        </authorList>
    </citation>
    <scope>NUCLEOTIDE SEQUENCE [LARGE SCALE GENOMIC DNA]</scope>
    <source>
        <strain evidence="4 5">JCM 30547</strain>
    </source>
</reference>
<sequence length="262" mass="27852">MNLRRTIIVRCSGWFLRWFHQSRRTRSEAVKLSGSTALITGANRGLGRHFAAELLERGATKIYATARNPEQIDLPGVEVLPLDITDPEAVAAAARAAADVDLLINNAGISVPQSLITGDLDLIRRELETHFFGTLSMTRAFAPVLATNGGGAILNILSVLSWLGFAGAGGYAAAKAAQWSLTDTTRLELAAQGTQVSAAILAATDTDMMAGYDVPKNNPADVVRTTLNALEEGQLEILVDEAAATTKANLSADVHTRYPNLA</sequence>
<keyword evidence="5" id="KW-1185">Reference proteome</keyword>
<dbReference type="Pfam" id="PF00106">
    <property type="entry name" value="adh_short"/>
    <property type="match status" value="1"/>
</dbReference>
<dbReference type="GO" id="GO:0016491">
    <property type="term" value="F:oxidoreductase activity"/>
    <property type="evidence" value="ECO:0007669"/>
    <property type="project" value="UniProtKB-KW"/>
</dbReference>
<dbReference type="AlphaFoldDB" id="A0A4V2XQW4"/>
<evidence type="ECO:0000256" key="3">
    <source>
        <dbReference type="RuleBase" id="RU000363"/>
    </source>
</evidence>
<dbReference type="PANTHER" id="PTHR44196:SF1">
    <property type="entry name" value="DEHYDROGENASE_REDUCTASE SDR FAMILY MEMBER 7B"/>
    <property type="match status" value="1"/>
</dbReference>
<comment type="caution">
    <text evidence="4">The sequence shown here is derived from an EMBL/GenBank/DDBJ whole genome shotgun (WGS) entry which is preliminary data.</text>
</comment>
<dbReference type="PRINTS" id="PR00081">
    <property type="entry name" value="GDHRDH"/>
</dbReference>
<dbReference type="OrthoDB" id="3212478at2"/>
<organism evidence="4 5">
    <name type="scientific">Kribbella albertanoniae</name>
    <dbReference type="NCBI Taxonomy" id="1266829"/>
    <lineage>
        <taxon>Bacteria</taxon>
        <taxon>Bacillati</taxon>
        <taxon>Actinomycetota</taxon>
        <taxon>Actinomycetes</taxon>
        <taxon>Propionibacteriales</taxon>
        <taxon>Kribbellaceae</taxon>
        <taxon>Kribbella</taxon>
    </lineage>
</organism>
<dbReference type="NCBIfam" id="NF006119">
    <property type="entry name" value="PRK08264.1-5"/>
    <property type="match status" value="1"/>
</dbReference>
<dbReference type="Proteomes" id="UP000295075">
    <property type="component" value="Unassembled WGS sequence"/>
</dbReference>
<evidence type="ECO:0000313" key="4">
    <source>
        <dbReference type="EMBL" id="TDC27685.1"/>
    </source>
</evidence>
<evidence type="ECO:0000313" key="5">
    <source>
        <dbReference type="Proteomes" id="UP000295075"/>
    </source>
</evidence>
<name>A0A4V2XQW4_9ACTN</name>
<keyword evidence="2" id="KW-0560">Oxidoreductase</keyword>
<protein>
    <submittedName>
        <fullName evidence="4">SDR family NAD(P)-dependent oxidoreductase</fullName>
    </submittedName>
</protein>
<comment type="similarity">
    <text evidence="1 3">Belongs to the short-chain dehydrogenases/reductases (SDR) family.</text>
</comment>
<gene>
    <name evidence="4" type="ORF">E1261_20240</name>
</gene>
<dbReference type="PRINTS" id="PR00080">
    <property type="entry name" value="SDRFAMILY"/>
</dbReference>
<dbReference type="GO" id="GO:0016020">
    <property type="term" value="C:membrane"/>
    <property type="evidence" value="ECO:0007669"/>
    <property type="project" value="TreeGrafter"/>
</dbReference>
<proteinExistence type="inferred from homology"/>
<dbReference type="Gene3D" id="3.40.50.720">
    <property type="entry name" value="NAD(P)-binding Rossmann-like Domain"/>
    <property type="match status" value="1"/>
</dbReference>
<dbReference type="PANTHER" id="PTHR44196">
    <property type="entry name" value="DEHYDROGENASE/REDUCTASE SDR FAMILY MEMBER 7B"/>
    <property type="match status" value="1"/>
</dbReference>
<dbReference type="SUPFAM" id="SSF51735">
    <property type="entry name" value="NAD(P)-binding Rossmann-fold domains"/>
    <property type="match status" value="1"/>
</dbReference>